<evidence type="ECO:0000259" key="2">
    <source>
        <dbReference type="Pfam" id="PF01593"/>
    </source>
</evidence>
<sequence length="442" mass="49698">MTPPPQWIAVVGSGIAGMTAAHYLSRRHHVSLFEADSRLGGHTATFDIDTGAERHAIDTGFIVYNDRTYPLFEALMASLGVPGQATEMSFSVHESDRDFEYNGHTLTSLFAQRRNLLRPRFYRLLNDIVRFNRRATRDFLADRLSPSLTLGDYLAGEDYGEDFQRRYLLPMGGAIWSASEAGMRDFPARFFVRFFHHHGLLSLTDRPQWHTIKGGSRAYIAPLTEPYRERIHLSTPIVGLARNDDGISLHTTAGERRFDQVVLACHSDQALSILGNQASRAEREVLGAIGYRRNSVVLHTDTGMLPRRRRAWASWNYRLDGRDAKACVPVTYNMNILQRLKSDTTFCVTLNDEQSIDPARVLGRYEYAHPQFTLAAQQAQARHGEISGASRRTHFCGAYWRNGFHEDGVWSALRVVEAINGSRPSPAATAPAADHQEGMPCH</sequence>
<reference evidence="3" key="1">
    <citation type="journal article" date="2015" name="Antonie Van Leeuwenhoek">
        <title>Comparative 16S rRNA signatures and multilocus sequence analysis for the genus Salinicola and description of Salinicola acroporae sp. nov., isolated from coral Acropora digitifera.</title>
        <authorList>
            <person name="Lepcha R.T."/>
            <person name="Poddar A."/>
            <person name="Schumann P."/>
            <person name="Das S.K."/>
        </authorList>
    </citation>
    <scope>NUCLEOTIDE SEQUENCE</scope>
    <source>
        <strain evidence="3">S4-41</strain>
    </source>
</reference>
<reference evidence="3" key="2">
    <citation type="submission" date="2017-11" db="EMBL/GenBank/DDBJ databases">
        <authorList>
            <person name="Das S.K."/>
        </authorList>
    </citation>
    <scope>NUCLEOTIDE SEQUENCE</scope>
    <source>
        <strain evidence="3">S4-41</strain>
    </source>
</reference>
<accession>A0ABT6I1D4</accession>
<comment type="caution">
    <text evidence="3">The sequence shown here is derived from an EMBL/GenBank/DDBJ whole genome shotgun (WGS) entry which is preliminary data.</text>
</comment>
<dbReference type="PANTHER" id="PTHR42923:SF17">
    <property type="entry name" value="AMINE OXIDASE DOMAIN-CONTAINING PROTEIN"/>
    <property type="match status" value="1"/>
</dbReference>
<dbReference type="RefSeq" id="WP_110717348.1">
    <property type="nucleotide sequence ID" value="NZ_PGFS01000001.1"/>
</dbReference>
<gene>
    <name evidence="3" type="ORF">CUR86_00825</name>
</gene>
<evidence type="ECO:0000313" key="4">
    <source>
        <dbReference type="Proteomes" id="UP001162135"/>
    </source>
</evidence>
<proteinExistence type="predicted"/>
<dbReference type="Pfam" id="PF01593">
    <property type="entry name" value="Amino_oxidase"/>
    <property type="match status" value="1"/>
</dbReference>
<dbReference type="Gene3D" id="3.50.50.60">
    <property type="entry name" value="FAD/NAD(P)-binding domain"/>
    <property type="match status" value="1"/>
</dbReference>
<protein>
    <submittedName>
        <fullName evidence="3">FAD-dependent oxidoreductase</fullName>
    </submittedName>
</protein>
<dbReference type="InterPro" id="IPR036188">
    <property type="entry name" value="FAD/NAD-bd_sf"/>
</dbReference>
<keyword evidence="4" id="KW-1185">Reference proteome</keyword>
<name>A0ABT6I1D4_9GAMM</name>
<organism evidence="3 4">
    <name type="scientific">Salinicola acroporae</name>
    <dbReference type="NCBI Taxonomy" id="1541440"/>
    <lineage>
        <taxon>Bacteria</taxon>
        <taxon>Pseudomonadati</taxon>
        <taxon>Pseudomonadota</taxon>
        <taxon>Gammaproteobacteria</taxon>
        <taxon>Oceanospirillales</taxon>
        <taxon>Halomonadaceae</taxon>
        <taxon>Salinicola</taxon>
    </lineage>
</organism>
<feature type="region of interest" description="Disordered" evidence="1">
    <location>
        <begin position="423"/>
        <end position="442"/>
    </location>
</feature>
<evidence type="ECO:0000313" key="3">
    <source>
        <dbReference type="EMBL" id="MDH4571145.1"/>
    </source>
</evidence>
<evidence type="ECO:0000256" key="1">
    <source>
        <dbReference type="SAM" id="MobiDB-lite"/>
    </source>
</evidence>
<dbReference type="SUPFAM" id="SSF51905">
    <property type="entry name" value="FAD/NAD(P)-binding domain"/>
    <property type="match status" value="1"/>
</dbReference>
<feature type="compositionally biased region" description="Low complexity" evidence="1">
    <location>
        <begin position="424"/>
        <end position="433"/>
    </location>
</feature>
<dbReference type="PANTHER" id="PTHR42923">
    <property type="entry name" value="PROTOPORPHYRINOGEN OXIDASE"/>
    <property type="match status" value="1"/>
</dbReference>
<feature type="domain" description="Amine oxidase" evidence="2">
    <location>
        <begin position="15"/>
        <end position="274"/>
    </location>
</feature>
<dbReference type="InterPro" id="IPR002937">
    <property type="entry name" value="Amino_oxidase"/>
</dbReference>
<dbReference type="InterPro" id="IPR050464">
    <property type="entry name" value="Zeta_carotene_desat/Oxidored"/>
</dbReference>
<dbReference type="EMBL" id="PGFS01000001">
    <property type="protein sequence ID" value="MDH4571145.1"/>
    <property type="molecule type" value="Genomic_DNA"/>
</dbReference>
<dbReference type="Proteomes" id="UP001162135">
    <property type="component" value="Unassembled WGS sequence"/>
</dbReference>